<evidence type="ECO:0000256" key="4">
    <source>
        <dbReference type="SAM" id="MobiDB-lite"/>
    </source>
</evidence>
<organism evidence="6 7">
    <name type="scientific">Ephemerocybe angulata</name>
    <dbReference type="NCBI Taxonomy" id="980116"/>
    <lineage>
        <taxon>Eukaryota</taxon>
        <taxon>Fungi</taxon>
        <taxon>Dikarya</taxon>
        <taxon>Basidiomycota</taxon>
        <taxon>Agaricomycotina</taxon>
        <taxon>Agaricomycetes</taxon>
        <taxon>Agaricomycetidae</taxon>
        <taxon>Agaricales</taxon>
        <taxon>Agaricineae</taxon>
        <taxon>Psathyrellaceae</taxon>
        <taxon>Ephemerocybe</taxon>
    </lineage>
</organism>
<sequence length="1806" mass="201777">MNEISISDDEDNPLPFNEASYIRAKKTFPKENTPSNIARALEKKLAVPPEIIDTLPTKKASVTSLLAFSIPAQSSELAIFGVSKYFSAEPPTPNASTLFTRRIPSSAQLKKIEQEIGQAWFDGMLSIIDPRVPDGERFPLWAVSFWKLLLDIRDGQKMWKRSLAWCNSEMEQRQKKGDYDTVMMLEEVKEQLDELPWNDSMDFERRWSRTLSLSHFLGPERLTDSHLNMMVAIIAEKVSPEAKVLIAPLAFTYDIITIDRKLKLPSKRWNRTILTQYERRIKQDGIKELHFPLHVDGNHWIVGKVDFIKSTVSYGNSLKGSRIFNNSIPQTFDRLLCKWLKYAFNRSFKSIGTCLPCATQVDSYSCGILAVNSIAHSTTGTPLWEAKTATRHRLEWFNQFSSRLVEKSSDACADSIDSLDAGPADNLEVPSGATALAIEDHNFPKLNRMSISNLLCPAPDNIPDAGSGTNADAPAPPPAFAIPTYRSPVPKAHMSDTEDEDDYESSSDDDSGCEDEDLGPLLEGPLTEPVPVTKKRGGRSVNYGLERDADESDEERQQKRIRTETGGESRSAIASKLNREKIKAGEYTPNQARYNNWKAKILGHDGSAEFGENSSYKKATSKARALDDPPAEPEKVTKASSILNFFKPAPPPKKNATKEPKKHVPPPPPSTPPPLVPCPGLTSLDDNRIPRYLQRTQAAGGGARALHIISQEVFGKSFSKLEDLDKKEQVLDIQYHERTWKNEHQKLRVYSTACEKQVVSGAPKRNRPCPGCATVLLSKKFQVALRKLPGTHFKFIPLRWQNTLIGELFLRCRELAGILDEDPKRSPLLKVARAFLDGRLEDKAVFKSILIAMATQIDKEERGVGLQNFKYPPAWEEMCQILRDISPQSYEALSKHIQMPTGRSLLMKRARQPRFPMDINERTFEGVVNELKLLGYIGGHVALSCDDTKLLPGYRVYYDGEDKTHYLVGGTEGRLRVIDPDQVQSVLDDANSEKATKLRLWCLTLPLPKVSPIIVAALPISSKLDADQLFGLLKKLLDGLIDKGIRVVSYASDGTEVERNVQKQLLNLGTPVDRVIKNPHTNRPDTRFQFTIYRGQAMCIIQDSKHALKTLRNNLFSGARLLTFGNSVAAYRRIRELVDGPGSPLPKRDVEKLDRQDDNAACRLFSAGVLEYLIEHHKEEATGEIAYLFIFGELVDAFQNRTMAHAERIQLALRARYFLDTWTAYLEVTEHSKAKHHLSRECLDILDILISGLLALAIIHRDYVDGLAPLVPWLNSTEPCEHVFGSARKVIKDFTFLDFIYMIPKLRIKLREATLYAKTSDGKARASGYNHTYFDHAGVDLIALAEIPSDAEMDAIALVASQEADTIASFVGMNAHLIFILRAMPKPPSTQATLPPIHRWYVDEPASETSSIDSEYTASIYSEEGVLAEDIQHLIAINNSEAPVLRDNATDNEMERLAVANLALATDDAMRVFEFSETGDERLEEIVAEEYEDVQNHRKAIVARSKASPLANFETSTPLCPARIPVGDLDPSVLVQTRMRHQTHQAASGLRSQSRSPRSVAQSQRTQTKILHQMEKIINNDRRAAGEQGVASGVERMLRWREAARGGREGVVEGESAPDLAAGSAANADAVAQQTVKAVQKKRKKAFEDALVHPAVCELIEGARVTPFRALLLDDYGIIYTTLGVRLARISVMYSKTAGKNGKHAAITESSNITAISYIGLRVWEHTSENNFKGHPDSTYMTQSNRYAHLPPFHFLMVLAQTSVVVTAGGDLRLNDEYMAHFKNIKSQESQIRASLQIFTGRKKKA</sequence>
<keyword evidence="7" id="KW-1185">Reference proteome</keyword>
<accession>A0A8H6ME09</accession>
<name>A0A8H6ME09_9AGAR</name>
<dbReference type="OrthoDB" id="73076at2759"/>
<evidence type="ECO:0000259" key="5">
    <source>
        <dbReference type="PROSITE" id="PS50600"/>
    </source>
</evidence>
<feature type="compositionally biased region" description="Low complexity" evidence="4">
    <location>
        <begin position="519"/>
        <end position="532"/>
    </location>
</feature>
<dbReference type="InterPro" id="IPR038765">
    <property type="entry name" value="Papain-like_cys_pep_sf"/>
</dbReference>
<gene>
    <name evidence="6" type="ORF">DFP72DRAFT_996748</name>
</gene>
<evidence type="ECO:0000256" key="3">
    <source>
        <dbReference type="ARBA" id="ARBA00022801"/>
    </source>
</evidence>
<proteinExistence type="inferred from homology"/>
<evidence type="ECO:0000313" key="6">
    <source>
        <dbReference type="EMBL" id="KAF6765888.1"/>
    </source>
</evidence>
<feature type="region of interest" description="Disordered" evidence="4">
    <location>
        <begin position="1543"/>
        <end position="1567"/>
    </location>
</feature>
<feature type="compositionally biased region" description="Basic and acidic residues" evidence="4">
    <location>
        <begin position="555"/>
        <end position="567"/>
    </location>
</feature>
<dbReference type="GO" id="GO:0006508">
    <property type="term" value="P:proteolysis"/>
    <property type="evidence" value="ECO:0007669"/>
    <property type="project" value="UniProtKB-KW"/>
</dbReference>
<feature type="compositionally biased region" description="Polar residues" evidence="4">
    <location>
        <begin position="1544"/>
        <end position="1567"/>
    </location>
</feature>
<keyword evidence="3" id="KW-0378">Hydrolase</keyword>
<feature type="region of interest" description="Disordered" evidence="4">
    <location>
        <begin position="644"/>
        <end position="675"/>
    </location>
</feature>
<comment type="caution">
    <text evidence="6">The sequence shown here is derived from an EMBL/GenBank/DDBJ whole genome shotgun (WGS) entry which is preliminary data.</text>
</comment>
<keyword evidence="2" id="KW-0645">Protease</keyword>
<dbReference type="InterPro" id="IPR003653">
    <property type="entry name" value="Peptidase_C48_C"/>
</dbReference>
<comment type="similarity">
    <text evidence="1">Belongs to the peptidase C48 family.</text>
</comment>
<feature type="compositionally biased region" description="Acidic residues" evidence="4">
    <location>
        <begin position="497"/>
        <end position="518"/>
    </location>
</feature>
<dbReference type="GO" id="GO:0008234">
    <property type="term" value="F:cysteine-type peptidase activity"/>
    <property type="evidence" value="ECO:0007669"/>
    <property type="project" value="InterPro"/>
</dbReference>
<evidence type="ECO:0000256" key="1">
    <source>
        <dbReference type="ARBA" id="ARBA00005234"/>
    </source>
</evidence>
<feature type="domain" description="Ubiquitin-like protease family profile" evidence="5">
    <location>
        <begin position="201"/>
        <end position="1173"/>
    </location>
</feature>
<dbReference type="EMBL" id="JACGCI010000001">
    <property type="protein sequence ID" value="KAF6765888.1"/>
    <property type="molecule type" value="Genomic_DNA"/>
</dbReference>
<dbReference type="PROSITE" id="PS50600">
    <property type="entry name" value="ULP_PROTEASE"/>
    <property type="match status" value="1"/>
</dbReference>
<dbReference type="Pfam" id="PF02902">
    <property type="entry name" value="Peptidase_C48"/>
    <property type="match status" value="1"/>
</dbReference>
<dbReference type="Gene3D" id="3.40.395.10">
    <property type="entry name" value="Adenoviral Proteinase, Chain A"/>
    <property type="match status" value="1"/>
</dbReference>
<dbReference type="Proteomes" id="UP000521943">
    <property type="component" value="Unassembled WGS sequence"/>
</dbReference>
<evidence type="ECO:0000256" key="2">
    <source>
        <dbReference type="ARBA" id="ARBA00022670"/>
    </source>
</evidence>
<dbReference type="SUPFAM" id="SSF54001">
    <property type="entry name" value="Cysteine proteinases"/>
    <property type="match status" value="1"/>
</dbReference>
<dbReference type="GO" id="GO:0019783">
    <property type="term" value="F:ubiquitin-like protein peptidase activity"/>
    <property type="evidence" value="ECO:0007669"/>
    <property type="project" value="UniProtKB-ARBA"/>
</dbReference>
<feature type="compositionally biased region" description="Pro residues" evidence="4">
    <location>
        <begin position="665"/>
        <end position="675"/>
    </location>
</feature>
<evidence type="ECO:0000313" key="7">
    <source>
        <dbReference type="Proteomes" id="UP000521943"/>
    </source>
</evidence>
<protein>
    <recommendedName>
        <fullName evidence="5">Ubiquitin-like protease family profile domain-containing protein</fullName>
    </recommendedName>
</protein>
<feature type="region of interest" description="Disordered" evidence="4">
    <location>
        <begin position="462"/>
        <end position="577"/>
    </location>
</feature>
<reference evidence="6 7" key="1">
    <citation type="submission" date="2020-07" db="EMBL/GenBank/DDBJ databases">
        <title>Comparative genomics of pyrophilous fungi reveals a link between fire events and developmental genes.</title>
        <authorList>
            <consortium name="DOE Joint Genome Institute"/>
            <person name="Steindorff A.S."/>
            <person name="Carver A."/>
            <person name="Calhoun S."/>
            <person name="Stillman K."/>
            <person name="Liu H."/>
            <person name="Lipzen A."/>
            <person name="Pangilinan J."/>
            <person name="Labutti K."/>
            <person name="Bruns T.D."/>
            <person name="Grigoriev I.V."/>
        </authorList>
    </citation>
    <scope>NUCLEOTIDE SEQUENCE [LARGE SCALE GENOMIC DNA]</scope>
    <source>
        <strain evidence="6 7">CBS 144469</strain>
    </source>
</reference>